<reference evidence="1 2" key="1">
    <citation type="submission" date="2023-03" db="EMBL/GenBank/DDBJ databases">
        <title>High-quality genome of Scylla paramamosain provides insights in environmental adaptation.</title>
        <authorList>
            <person name="Zhang L."/>
        </authorList>
    </citation>
    <scope>NUCLEOTIDE SEQUENCE [LARGE SCALE GENOMIC DNA]</scope>
    <source>
        <strain evidence="1">LZ_2023a</strain>
        <tissue evidence="1">Muscle</tissue>
    </source>
</reference>
<protein>
    <submittedName>
        <fullName evidence="1">Uncharacterized protein</fullName>
    </submittedName>
</protein>
<evidence type="ECO:0000313" key="1">
    <source>
        <dbReference type="EMBL" id="KAK8391013.1"/>
    </source>
</evidence>
<accession>A0AAW0TV59</accession>
<proteinExistence type="predicted"/>
<name>A0AAW0TV59_SCYPA</name>
<dbReference type="EMBL" id="JARAKH010000024">
    <property type="protein sequence ID" value="KAK8391013.1"/>
    <property type="molecule type" value="Genomic_DNA"/>
</dbReference>
<comment type="caution">
    <text evidence="1">The sequence shown here is derived from an EMBL/GenBank/DDBJ whole genome shotgun (WGS) entry which is preliminary data.</text>
</comment>
<dbReference type="Proteomes" id="UP001487740">
    <property type="component" value="Unassembled WGS sequence"/>
</dbReference>
<organism evidence="1 2">
    <name type="scientific">Scylla paramamosain</name>
    <name type="common">Mud crab</name>
    <dbReference type="NCBI Taxonomy" id="85552"/>
    <lineage>
        <taxon>Eukaryota</taxon>
        <taxon>Metazoa</taxon>
        <taxon>Ecdysozoa</taxon>
        <taxon>Arthropoda</taxon>
        <taxon>Crustacea</taxon>
        <taxon>Multicrustacea</taxon>
        <taxon>Malacostraca</taxon>
        <taxon>Eumalacostraca</taxon>
        <taxon>Eucarida</taxon>
        <taxon>Decapoda</taxon>
        <taxon>Pleocyemata</taxon>
        <taxon>Brachyura</taxon>
        <taxon>Eubrachyura</taxon>
        <taxon>Portunoidea</taxon>
        <taxon>Portunidae</taxon>
        <taxon>Portuninae</taxon>
        <taxon>Scylla</taxon>
    </lineage>
</organism>
<keyword evidence="2" id="KW-1185">Reference proteome</keyword>
<evidence type="ECO:0000313" key="2">
    <source>
        <dbReference type="Proteomes" id="UP001487740"/>
    </source>
</evidence>
<gene>
    <name evidence="1" type="ORF">O3P69_016990</name>
</gene>
<dbReference type="AlphaFoldDB" id="A0AAW0TV59"/>
<sequence length="107" mass="11932">MSGVVSECHEEHSTVALGGVSVSEKLLIRFGIEETAACATGASVIRVDEQDFNATYDPTTNSWMAMWKWLQSAKLSVLHNQVEEYFVAMKIEQCMRRNWNSGSLMVG</sequence>